<dbReference type="PROSITE" id="PS51756">
    <property type="entry name" value="LXG"/>
    <property type="match status" value="1"/>
</dbReference>
<keyword evidence="4" id="KW-1185">Reference proteome</keyword>
<accession>A0ABS5LAW1</accession>
<evidence type="ECO:0000313" key="4">
    <source>
        <dbReference type="Proteomes" id="UP000682403"/>
    </source>
</evidence>
<name>A0ABS5LAW1_9BACI</name>
<comment type="similarity">
    <text evidence="1">In the N-terminal section; belongs to the LXG family.</text>
</comment>
<evidence type="ECO:0000259" key="2">
    <source>
        <dbReference type="PROSITE" id="PS51756"/>
    </source>
</evidence>
<protein>
    <submittedName>
        <fullName evidence="3">LXG domain-containing protein</fullName>
    </submittedName>
</protein>
<dbReference type="InterPro" id="IPR006829">
    <property type="entry name" value="LXG_dom"/>
</dbReference>
<evidence type="ECO:0000256" key="1">
    <source>
        <dbReference type="ARBA" id="ARBA00034117"/>
    </source>
</evidence>
<organism evidence="3 4">
    <name type="scientific">Metabacillus flavus</name>
    <dbReference type="NCBI Taxonomy" id="2823519"/>
    <lineage>
        <taxon>Bacteria</taxon>
        <taxon>Bacillati</taxon>
        <taxon>Bacillota</taxon>
        <taxon>Bacilli</taxon>
        <taxon>Bacillales</taxon>
        <taxon>Bacillaceae</taxon>
        <taxon>Metabacillus</taxon>
    </lineage>
</organism>
<dbReference type="EMBL" id="JAGVRK010000001">
    <property type="protein sequence ID" value="MBS2967594.1"/>
    <property type="molecule type" value="Genomic_DNA"/>
</dbReference>
<feature type="domain" description="LXG" evidence="2">
    <location>
        <begin position="1"/>
        <end position="235"/>
    </location>
</feature>
<dbReference type="Proteomes" id="UP000682403">
    <property type="component" value="Unassembled WGS sequence"/>
</dbReference>
<gene>
    <name evidence="3" type="ORF">J9317_02260</name>
</gene>
<proteinExistence type="inferred from homology"/>
<sequence>MKVLDVNALNDGIDATVKSIDEHLKEIKVFAESLSSFLSIEDSFKGETANAIRSFYQESHIPFLVYYGRVLTEYRRNLKNMSDAIQAVEPESNGYIIENFLEKDVTEGLNKVKDVTISLTDEVNAIIDQIKDITSINHIKDGQLIDEVKAMKNRTEETIKSLQKMDSEQSKTLDETIENVTVLQSYTKEIKSKFSSNKMSVSNFKMPQLQETKSYQKLQEKISEKDWTALEVMDTGILFDATAPVSSAGSAFGVISEGIALGSTAWSVKKGFEITSKNNTYYIRGGTAIGLKTDELRKLPKNYVESQAKIGNLTNVAEQVRPATAIKQALKSKLGWFGIGVSTVENINENVQANESNAKITGDAIVDVGVGAVTLAAGATSVALVTALGAPVLGAAAIGFGISVGASYLLDGVKFGKEETSISDGIKSGVEKGIKTIAGWFK</sequence>
<dbReference type="RefSeq" id="WP_211556155.1">
    <property type="nucleotide sequence ID" value="NZ_JAGVRK010000001.1"/>
</dbReference>
<reference evidence="3 4" key="1">
    <citation type="submission" date="2021-04" db="EMBL/GenBank/DDBJ databases">
        <title>Metabacillus sp. strain KIGAM252 whole genome sequence.</title>
        <authorList>
            <person name="Seo M.-J."/>
            <person name="Cho E.-S."/>
            <person name="Hwang C.Y."/>
            <person name="Yoon D.J."/>
        </authorList>
    </citation>
    <scope>NUCLEOTIDE SEQUENCE [LARGE SCALE GENOMIC DNA]</scope>
    <source>
        <strain evidence="3 4">KIGAM252</strain>
    </source>
</reference>
<comment type="caution">
    <text evidence="3">The sequence shown here is derived from an EMBL/GenBank/DDBJ whole genome shotgun (WGS) entry which is preliminary data.</text>
</comment>
<evidence type="ECO:0000313" key="3">
    <source>
        <dbReference type="EMBL" id="MBS2967594.1"/>
    </source>
</evidence>
<dbReference type="Pfam" id="PF04740">
    <property type="entry name" value="LXG"/>
    <property type="match status" value="1"/>
</dbReference>